<comment type="caution">
    <text evidence="6">The sequence shown here is derived from an EMBL/GenBank/DDBJ whole genome shotgun (WGS) entry which is preliminary data.</text>
</comment>
<dbReference type="Gene3D" id="3.90.76.10">
    <property type="entry name" value="Dipeptide-binding Protein, Domain 1"/>
    <property type="match status" value="1"/>
</dbReference>
<evidence type="ECO:0000313" key="6">
    <source>
        <dbReference type="EMBL" id="GEO02171.1"/>
    </source>
</evidence>
<evidence type="ECO:0000256" key="2">
    <source>
        <dbReference type="ARBA" id="ARBA00005695"/>
    </source>
</evidence>
<protein>
    <recommendedName>
        <fullName evidence="5">Solute-binding protein family 5 domain-containing protein</fullName>
    </recommendedName>
</protein>
<reference evidence="6 7" key="1">
    <citation type="submission" date="2019-07" db="EMBL/GenBank/DDBJ databases">
        <title>Whole genome shotgun sequence of Novosphingobium sediminis NBRC 106119.</title>
        <authorList>
            <person name="Hosoyama A."/>
            <person name="Uohara A."/>
            <person name="Ohji S."/>
            <person name="Ichikawa N."/>
        </authorList>
    </citation>
    <scope>NUCLEOTIDE SEQUENCE [LARGE SCALE GENOMIC DNA]</scope>
    <source>
        <strain evidence="6 7">NBRC 106119</strain>
    </source>
</reference>
<dbReference type="RefSeq" id="WP_147161384.1">
    <property type="nucleotide sequence ID" value="NZ_BJYR01000037.1"/>
</dbReference>
<dbReference type="AlphaFoldDB" id="A0A512AR20"/>
<comment type="similarity">
    <text evidence="2">Belongs to the bacterial solute-binding protein 5 family.</text>
</comment>
<dbReference type="EMBL" id="BJYR01000037">
    <property type="protein sequence ID" value="GEO02171.1"/>
    <property type="molecule type" value="Genomic_DNA"/>
</dbReference>
<dbReference type="Proteomes" id="UP000321464">
    <property type="component" value="Unassembled WGS sequence"/>
</dbReference>
<dbReference type="GO" id="GO:0030313">
    <property type="term" value="C:cell envelope"/>
    <property type="evidence" value="ECO:0007669"/>
    <property type="project" value="UniProtKB-SubCell"/>
</dbReference>
<comment type="subcellular location">
    <subcellularLocation>
        <location evidence="1">Periplasm</location>
    </subcellularLocation>
</comment>
<gene>
    <name evidence="6" type="ORF">NSE01_40030</name>
</gene>
<dbReference type="GO" id="GO:1904680">
    <property type="term" value="F:peptide transmembrane transporter activity"/>
    <property type="evidence" value="ECO:0007669"/>
    <property type="project" value="TreeGrafter"/>
</dbReference>
<dbReference type="PANTHER" id="PTHR30290">
    <property type="entry name" value="PERIPLASMIC BINDING COMPONENT OF ABC TRANSPORTER"/>
    <property type="match status" value="1"/>
</dbReference>
<dbReference type="SUPFAM" id="SSF53850">
    <property type="entry name" value="Periplasmic binding protein-like II"/>
    <property type="match status" value="1"/>
</dbReference>
<keyword evidence="7" id="KW-1185">Reference proteome</keyword>
<feature type="domain" description="Solute-binding protein family 5" evidence="5">
    <location>
        <begin position="78"/>
        <end position="172"/>
    </location>
</feature>
<keyword evidence="4" id="KW-0732">Signal</keyword>
<dbReference type="GO" id="GO:0015833">
    <property type="term" value="P:peptide transport"/>
    <property type="evidence" value="ECO:0007669"/>
    <property type="project" value="TreeGrafter"/>
</dbReference>
<dbReference type="PANTHER" id="PTHR30290:SF10">
    <property type="entry name" value="PERIPLASMIC OLIGOPEPTIDE-BINDING PROTEIN-RELATED"/>
    <property type="match status" value="1"/>
</dbReference>
<dbReference type="PROSITE" id="PS51257">
    <property type="entry name" value="PROKAR_LIPOPROTEIN"/>
    <property type="match status" value="1"/>
</dbReference>
<evidence type="ECO:0000259" key="5">
    <source>
        <dbReference type="Pfam" id="PF00496"/>
    </source>
</evidence>
<dbReference type="OrthoDB" id="9803988at2"/>
<proteinExistence type="inferred from homology"/>
<evidence type="ECO:0000313" key="7">
    <source>
        <dbReference type="Proteomes" id="UP000321464"/>
    </source>
</evidence>
<evidence type="ECO:0000256" key="3">
    <source>
        <dbReference type="ARBA" id="ARBA00022448"/>
    </source>
</evidence>
<name>A0A512AR20_9SPHN</name>
<accession>A0A512AR20</accession>
<dbReference type="InterPro" id="IPR000914">
    <property type="entry name" value="SBP_5_dom"/>
</dbReference>
<organism evidence="6 7">
    <name type="scientific">Novosphingobium sediminis</name>
    <dbReference type="NCBI Taxonomy" id="707214"/>
    <lineage>
        <taxon>Bacteria</taxon>
        <taxon>Pseudomonadati</taxon>
        <taxon>Pseudomonadota</taxon>
        <taxon>Alphaproteobacteria</taxon>
        <taxon>Sphingomonadales</taxon>
        <taxon>Sphingomonadaceae</taxon>
        <taxon>Novosphingobium</taxon>
    </lineage>
</organism>
<sequence>MVRASRLSVAAALAFAGLGALVLGVSACGRRSEGPLPIALIGDRTALDTSSLRLSPAARTIRGATVEGLVAFDAEGHIVPAIADRWIITDDGQSYIFRLRDGTWPGGSRITAETAAAALRKALAQLKGTALGLDLAAIEQVRVMADRVIEVDLVAPVPDLLTLLAQPELGMPYAGRGAGPMGLARRRGGAELSLIPPEKRGLAPEEGFSSRARNLLVDFMPANKAVDRFNEGAADLVLGGRIDSIPLTEQTGLARGNVQLDPVIGMFGLLVDSDQGFLSEVPNREALALAIDRDAIIAAFNIAGWQSTTRIVSAGVEGDAGTVGERWVGVALEQRRALAAERVTRFMAGGKPAPLLRIAAPNGPGTRRVIDRIAADFKAIGVVAVQVGEDKPAELRLIDATARYGRASWFLNQLACSVHKPACIMEGDMLLAQARQTADLRERARLLGEAEAQITSANPYIPIARPLRWSLVRAGVAGFALNPWGWHPLPPLAALPK</sequence>
<dbReference type="InterPro" id="IPR039424">
    <property type="entry name" value="SBP_5"/>
</dbReference>
<keyword evidence="3" id="KW-0813">Transport</keyword>
<dbReference type="Gene3D" id="3.10.105.10">
    <property type="entry name" value="Dipeptide-binding Protein, Domain 3"/>
    <property type="match status" value="1"/>
</dbReference>
<evidence type="ECO:0000256" key="1">
    <source>
        <dbReference type="ARBA" id="ARBA00004418"/>
    </source>
</evidence>
<dbReference type="Pfam" id="PF00496">
    <property type="entry name" value="SBP_bac_5"/>
    <property type="match status" value="1"/>
</dbReference>
<dbReference type="Gene3D" id="3.40.190.10">
    <property type="entry name" value="Periplasmic binding protein-like II"/>
    <property type="match status" value="1"/>
</dbReference>
<evidence type="ECO:0000256" key="4">
    <source>
        <dbReference type="ARBA" id="ARBA00022729"/>
    </source>
</evidence>